<dbReference type="GO" id="GO:0003677">
    <property type="term" value="F:DNA binding"/>
    <property type="evidence" value="ECO:0007669"/>
    <property type="project" value="InterPro"/>
</dbReference>
<dbReference type="EMBL" id="CATOUU010000994">
    <property type="protein sequence ID" value="CAI9965813.1"/>
    <property type="molecule type" value="Genomic_DNA"/>
</dbReference>
<feature type="domain" description="RNA polymerase Rpb2" evidence="14">
    <location>
        <begin position="465"/>
        <end position="527"/>
    </location>
</feature>
<evidence type="ECO:0000259" key="12">
    <source>
        <dbReference type="Pfam" id="PF04561"/>
    </source>
</evidence>
<comment type="similarity">
    <text evidence="1 8">Belongs to the RNA polymerase beta chain family.</text>
</comment>
<accession>A0AA86QX81</accession>
<feature type="domain" description="RNA polymerase Rpb2" evidence="11">
    <location>
        <begin position="1119"/>
        <end position="1214"/>
    </location>
</feature>
<dbReference type="PROSITE" id="PS01166">
    <property type="entry name" value="RNA_POL_BETA"/>
    <property type="match status" value="1"/>
</dbReference>
<evidence type="ECO:0000313" key="19">
    <source>
        <dbReference type="EMBL" id="CAL5990192.1"/>
    </source>
</evidence>
<evidence type="ECO:0000256" key="1">
    <source>
        <dbReference type="ARBA" id="ARBA00006835"/>
    </source>
</evidence>
<dbReference type="Pfam" id="PF04566">
    <property type="entry name" value="RNA_pol_Rpb2_4"/>
    <property type="match status" value="1"/>
</dbReference>
<reference evidence="19 21" key="2">
    <citation type="submission" date="2024-07" db="EMBL/GenBank/DDBJ databases">
        <authorList>
            <person name="Akdeniz Z."/>
        </authorList>
    </citation>
    <scope>NUCLEOTIDE SEQUENCE [LARGE SCALE GENOMIC DNA]</scope>
</reference>
<dbReference type="InterPro" id="IPR007642">
    <property type="entry name" value="RNA_pol_Rpb2_2"/>
</dbReference>
<dbReference type="CDD" id="cd00653">
    <property type="entry name" value="RNA_pol_B_RPB2"/>
    <property type="match status" value="1"/>
</dbReference>
<evidence type="ECO:0000313" key="21">
    <source>
        <dbReference type="Proteomes" id="UP001642409"/>
    </source>
</evidence>
<dbReference type="InterPro" id="IPR007121">
    <property type="entry name" value="RNA_pol_bsu_CS"/>
</dbReference>
<keyword evidence="5" id="KW-0479">Metal-binding</keyword>
<feature type="domain" description="DNA-directed RNA polymerase subunit 2 hybrid-binding" evidence="10">
    <location>
        <begin position="727"/>
        <end position="1117"/>
    </location>
</feature>
<dbReference type="InterPro" id="IPR037033">
    <property type="entry name" value="DNA-dir_RNAP_su2_hyb_sf"/>
</dbReference>
<evidence type="ECO:0000259" key="15">
    <source>
        <dbReference type="Pfam" id="PF04566"/>
    </source>
</evidence>
<dbReference type="InterPro" id="IPR007647">
    <property type="entry name" value="RNA_pol_Rpb2_5"/>
</dbReference>
<dbReference type="Pfam" id="PF04567">
    <property type="entry name" value="RNA_pol_Rpb2_5"/>
    <property type="match status" value="1"/>
</dbReference>
<comment type="function">
    <text evidence="9">DNA-dependent RNA polymerase catalyzes the transcription of DNA into RNA using the four ribonucleoside triphosphates as substrates.</text>
</comment>
<feature type="domain" description="RNA polymerase beta subunit protrusion" evidence="13">
    <location>
        <begin position="22"/>
        <end position="428"/>
    </location>
</feature>
<dbReference type="Proteomes" id="UP001642409">
    <property type="component" value="Unassembled WGS sequence"/>
</dbReference>
<evidence type="ECO:0000256" key="5">
    <source>
        <dbReference type="ARBA" id="ARBA00022723"/>
    </source>
</evidence>
<dbReference type="Pfam" id="PF04560">
    <property type="entry name" value="RNA_pol_Rpb2_7"/>
    <property type="match status" value="1"/>
</dbReference>
<dbReference type="Gene3D" id="3.90.1800.10">
    <property type="entry name" value="RNA polymerase alpha subunit dimerisation domain"/>
    <property type="match status" value="1"/>
</dbReference>
<gene>
    <name evidence="17" type="ORF">HINF_LOCUS10113</name>
    <name evidence="19" type="ORF">HINF_LOCUS11231</name>
    <name evidence="20" type="ORF">HINF_LOCUS32591</name>
    <name evidence="18" type="ORF">HINF_LOCUS53458</name>
</gene>
<dbReference type="EMBL" id="CATOUU010000248">
    <property type="protein sequence ID" value="CAI9922468.1"/>
    <property type="molecule type" value="Genomic_DNA"/>
</dbReference>
<dbReference type="EMBL" id="CAXDID020000024">
    <property type="protein sequence ID" value="CAL5990192.1"/>
    <property type="molecule type" value="Genomic_DNA"/>
</dbReference>
<dbReference type="EC" id="2.7.7.6" evidence="9"/>
<evidence type="ECO:0000259" key="11">
    <source>
        <dbReference type="Pfam" id="PF04560"/>
    </source>
</evidence>
<dbReference type="Gene3D" id="2.40.270.10">
    <property type="entry name" value="DNA-directed RNA polymerase, subunit 2, domain 6"/>
    <property type="match status" value="1"/>
</dbReference>
<dbReference type="InterPro" id="IPR015712">
    <property type="entry name" value="DNA-dir_RNA_pol_su2"/>
</dbReference>
<reference evidence="18" key="1">
    <citation type="submission" date="2023-06" db="EMBL/GenBank/DDBJ databases">
        <authorList>
            <person name="Kurt Z."/>
        </authorList>
    </citation>
    <scope>NUCLEOTIDE SEQUENCE</scope>
</reference>
<evidence type="ECO:0000313" key="18">
    <source>
        <dbReference type="EMBL" id="CAI9965813.1"/>
    </source>
</evidence>
<evidence type="ECO:0000256" key="4">
    <source>
        <dbReference type="ARBA" id="ARBA00022695"/>
    </source>
</evidence>
<evidence type="ECO:0000313" key="17">
    <source>
        <dbReference type="EMBL" id="CAI9922468.1"/>
    </source>
</evidence>
<dbReference type="InterPro" id="IPR007644">
    <property type="entry name" value="RNA_pol_bsu_protrusion"/>
</dbReference>
<evidence type="ECO:0000313" key="20">
    <source>
        <dbReference type="EMBL" id="CAL6029714.1"/>
    </source>
</evidence>
<dbReference type="GO" id="GO:0003899">
    <property type="term" value="F:DNA-directed RNA polymerase activity"/>
    <property type="evidence" value="ECO:0007669"/>
    <property type="project" value="UniProtKB-EC"/>
</dbReference>
<dbReference type="Gene3D" id="3.90.1100.10">
    <property type="match status" value="1"/>
</dbReference>
<dbReference type="EMBL" id="CAXDID020000111">
    <property type="protein sequence ID" value="CAL6029714.1"/>
    <property type="molecule type" value="Genomic_DNA"/>
</dbReference>
<protein>
    <recommendedName>
        <fullName evidence="9">DNA-directed RNA polymerase subunit beta</fullName>
        <ecNumber evidence="9">2.7.7.6</ecNumber>
    </recommendedName>
</protein>
<dbReference type="Pfam" id="PF04565">
    <property type="entry name" value="RNA_pol_Rpb2_3"/>
    <property type="match status" value="1"/>
</dbReference>
<evidence type="ECO:0000256" key="6">
    <source>
        <dbReference type="ARBA" id="ARBA00022833"/>
    </source>
</evidence>
<proteinExistence type="inferred from homology"/>
<feature type="domain" description="RNA polymerase Rpb2" evidence="16">
    <location>
        <begin position="659"/>
        <end position="719"/>
    </location>
</feature>
<dbReference type="GO" id="GO:0000428">
    <property type="term" value="C:DNA-directed RNA polymerase complex"/>
    <property type="evidence" value="ECO:0007669"/>
    <property type="project" value="UniProtKB-KW"/>
</dbReference>
<keyword evidence="2 9" id="KW-0240">DNA-directed RNA polymerase</keyword>
<evidence type="ECO:0000256" key="3">
    <source>
        <dbReference type="ARBA" id="ARBA00022679"/>
    </source>
</evidence>
<evidence type="ECO:0000259" key="13">
    <source>
        <dbReference type="Pfam" id="PF04563"/>
    </source>
</evidence>
<evidence type="ECO:0000256" key="8">
    <source>
        <dbReference type="RuleBase" id="RU000434"/>
    </source>
</evidence>
<organism evidence="18">
    <name type="scientific">Hexamita inflata</name>
    <dbReference type="NCBI Taxonomy" id="28002"/>
    <lineage>
        <taxon>Eukaryota</taxon>
        <taxon>Metamonada</taxon>
        <taxon>Diplomonadida</taxon>
        <taxon>Hexamitidae</taxon>
        <taxon>Hexamitinae</taxon>
        <taxon>Hexamita</taxon>
    </lineage>
</organism>
<keyword evidence="6" id="KW-0862">Zinc</keyword>
<name>A0AA86QX81_9EUKA</name>
<dbReference type="Gene3D" id="2.40.50.150">
    <property type="match status" value="1"/>
</dbReference>
<dbReference type="GO" id="GO:0006351">
    <property type="term" value="P:DNA-templated transcription"/>
    <property type="evidence" value="ECO:0007669"/>
    <property type="project" value="InterPro"/>
</dbReference>
<dbReference type="InterPro" id="IPR007120">
    <property type="entry name" value="DNA-dir_RNAP_su2_dom"/>
</dbReference>
<evidence type="ECO:0000259" key="10">
    <source>
        <dbReference type="Pfam" id="PF00562"/>
    </source>
</evidence>
<sequence length="1218" mass="137876">MKAFTSKDLWDVVDLFFKSNNLALPQIASYDDFLNVSLTQIAADAPPIIVDVEPKSRKEYKFTRVTLRVLKIYPAEQFAKNKPNDCRLQNSTYALNFNARVQITTQNFGDEEVLKERTFNMECPLCPIPMLLNSAHCYTNQFPLKHIRQQRVRNDECPFDEGGYFIVNGSEKTLIASEVNRSNRITVLQGDAKNPKELISAKVVSSVPERALYCKIDVKLEYVNDGAQKQPMLMCYMPGFDTPINVFILMMVLFPGDSFTDQQLLQIISPDNDPEIINVAKLSYQFCINQGINSPARALQLISQQFKPVLQEAISDQTITELMKTKNHFATRFLPHIGTDQAYNYQKCAFIGYMSNLCIQCHLNKRGFDDRDHWGSKRLQLAGSLLHDLFRRCFGDFCGSVAKEIQRKKISFQDDNQEQIFRNQFKITAVNLISKQLCSSLATGNWRTGRVGQNAGKKTGASQNLVRLSYAAAISQIRRTTSGIEESSKAIGPRILHGTQFGYLCPAETPEGAKVGLVKNFSLQCRISVGCKENDTKIKQILKNFQYEGEICLKNLSQSLQGVKVFFNGQWFGCVKLEHAKLLTRHLKECRNGGRISFETSISYNEEAKELVVASDSGRVLRPLFALTNEINKDKLLENSKLNICRDDIEQAMKKQDGWEYLIKNERRLIEYLDPYEEEQSLICTDLMTFNKNQEIIQQIRSGNYSLIPPTYTHLEIHPCLILSAISALIPFPDHNQAPRNLFQASMGKQAVGIYALNFEKRFDTQGINIIHYPQKPLTQTRTMKYVKFTDLPAGENLVVAIAIYTGFNQEDSLIMSHASVDRGLMRCWYILSHEATCEIESRSDLSKRDLVQKICRPVDNVIHPLDRNCEKYLQADGMGKIGQSIRQGSIVIGKKEPKRDSYDRIGAEGNLYEDCSTIIKNDEIGYIDNIVLAREKRDNYSDDSGSLSYSAKVKVRSNRPPQIGDKFSSRHGQKGTVGMLYRQEDLPFTYNGVTPDIIVNPHAIPSRMTIGQLLECVGSKVGAMLGQIVDGTPFEPPVEGDSHEDYLTSKLFKCGFQKHGYEATFCGFTGKILNYRVFIGPTFYQRLKHMVLDKVSARATGTVTTLTHQPLEGRQRYGGMRIGEMERDTFIAHGAAAVLRDRLMFSSDGTDFLLCKTCGMIAWHADQKKISTLSQPKCYVCDDKAEFCLVTMPYVCKLLVQEVQAMGVQMKFEVQTE</sequence>
<comment type="caution">
    <text evidence="18">The sequence shown here is derived from an EMBL/GenBank/DDBJ whole genome shotgun (WGS) entry which is preliminary data.</text>
</comment>
<keyword evidence="21" id="KW-1185">Reference proteome</keyword>
<dbReference type="AlphaFoldDB" id="A0AA86QX81"/>
<dbReference type="InterPro" id="IPR007641">
    <property type="entry name" value="RNA_pol_Rpb2_7"/>
</dbReference>
<evidence type="ECO:0000259" key="14">
    <source>
        <dbReference type="Pfam" id="PF04565"/>
    </source>
</evidence>
<dbReference type="InterPro" id="IPR014724">
    <property type="entry name" value="RNA_pol_RPB2_OB-fold"/>
</dbReference>
<dbReference type="InterPro" id="IPR037034">
    <property type="entry name" value="RNA_pol_Rpb2_2_sf"/>
</dbReference>
<evidence type="ECO:0000256" key="9">
    <source>
        <dbReference type="RuleBase" id="RU363031"/>
    </source>
</evidence>
<dbReference type="InterPro" id="IPR007646">
    <property type="entry name" value="RNA_pol_Rpb2_4"/>
</dbReference>
<dbReference type="SUPFAM" id="SSF64484">
    <property type="entry name" value="beta and beta-prime subunits of DNA dependent RNA-polymerase"/>
    <property type="match status" value="1"/>
</dbReference>
<keyword evidence="4 9" id="KW-0548">Nucleotidyltransferase</keyword>
<dbReference type="Pfam" id="PF00562">
    <property type="entry name" value="RNA_pol_Rpb2_6"/>
    <property type="match status" value="1"/>
</dbReference>
<evidence type="ECO:0000256" key="2">
    <source>
        <dbReference type="ARBA" id="ARBA00022478"/>
    </source>
</evidence>
<dbReference type="Pfam" id="PF04561">
    <property type="entry name" value="RNA_pol_Rpb2_2"/>
    <property type="match status" value="1"/>
</dbReference>
<evidence type="ECO:0000256" key="7">
    <source>
        <dbReference type="ARBA" id="ARBA00023163"/>
    </source>
</evidence>
<evidence type="ECO:0000259" key="16">
    <source>
        <dbReference type="Pfam" id="PF04567"/>
    </source>
</evidence>
<dbReference type="InterPro" id="IPR007645">
    <property type="entry name" value="RNA_pol_Rpb2_3"/>
</dbReference>
<dbReference type="Pfam" id="PF04563">
    <property type="entry name" value="RNA_pol_Rpb2_1"/>
    <property type="match status" value="1"/>
</dbReference>
<feature type="domain" description="RNA polymerase Rpb2" evidence="12">
    <location>
        <begin position="260"/>
        <end position="379"/>
    </location>
</feature>
<keyword evidence="3 9" id="KW-0808">Transferase</keyword>
<feature type="domain" description="RNA polymerase Rpb2" evidence="15">
    <location>
        <begin position="565"/>
        <end position="626"/>
    </location>
</feature>
<dbReference type="GO" id="GO:0032549">
    <property type="term" value="F:ribonucleoside binding"/>
    <property type="evidence" value="ECO:0007669"/>
    <property type="project" value="InterPro"/>
</dbReference>
<comment type="catalytic activity">
    <reaction evidence="9">
        <text>RNA(n) + a ribonucleoside 5'-triphosphate = RNA(n+1) + diphosphate</text>
        <dbReference type="Rhea" id="RHEA:21248"/>
        <dbReference type="Rhea" id="RHEA-COMP:14527"/>
        <dbReference type="Rhea" id="RHEA-COMP:17342"/>
        <dbReference type="ChEBI" id="CHEBI:33019"/>
        <dbReference type="ChEBI" id="CHEBI:61557"/>
        <dbReference type="ChEBI" id="CHEBI:140395"/>
        <dbReference type="EC" id="2.7.7.6"/>
    </reaction>
</comment>
<keyword evidence="7 9" id="KW-0804">Transcription</keyword>
<dbReference type="PANTHER" id="PTHR20856">
    <property type="entry name" value="DNA-DIRECTED RNA POLYMERASE I SUBUNIT 2"/>
    <property type="match status" value="1"/>
</dbReference>
<dbReference type="Gene3D" id="3.90.1110.10">
    <property type="entry name" value="RNA polymerase Rpb2, domain 2"/>
    <property type="match status" value="1"/>
</dbReference>
<dbReference type="GO" id="GO:0046872">
    <property type="term" value="F:metal ion binding"/>
    <property type="evidence" value="ECO:0007669"/>
    <property type="project" value="UniProtKB-KW"/>
</dbReference>